<reference evidence="1 2" key="1">
    <citation type="journal article" date="2013" name="Mar. Genomics">
        <title>Expression of sulfatases in Rhodopirellula baltica and the diversity of sulfatases in the genus Rhodopirellula.</title>
        <authorList>
            <person name="Wegner C.E."/>
            <person name="Richter-Heitmann T."/>
            <person name="Klindworth A."/>
            <person name="Klockow C."/>
            <person name="Richter M."/>
            <person name="Achstetter T."/>
            <person name="Glockner F.O."/>
            <person name="Harder J."/>
        </authorList>
    </citation>
    <scope>NUCLEOTIDE SEQUENCE [LARGE SCALE GENOMIC DNA]</scope>
    <source>
        <strain evidence="1 2">SM41</strain>
    </source>
</reference>
<keyword evidence="2" id="KW-1185">Reference proteome</keyword>
<protein>
    <submittedName>
        <fullName evidence="1">Uncharacterized protein</fullName>
    </submittedName>
</protein>
<gene>
    <name evidence="1" type="ORF">RSSM_04708</name>
</gene>
<dbReference type="PATRIC" id="fig|1263870.3.peg.4982"/>
<dbReference type="AlphaFoldDB" id="M5TXA4"/>
<dbReference type="Proteomes" id="UP000011885">
    <property type="component" value="Unassembled WGS sequence"/>
</dbReference>
<dbReference type="EMBL" id="ANOH01000324">
    <property type="protein sequence ID" value="EMI53857.1"/>
    <property type="molecule type" value="Genomic_DNA"/>
</dbReference>
<proteinExistence type="predicted"/>
<organism evidence="1 2">
    <name type="scientific">Rhodopirellula sallentina SM41</name>
    <dbReference type="NCBI Taxonomy" id="1263870"/>
    <lineage>
        <taxon>Bacteria</taxon>
        <taxon>Pseudomonadati</taxon>
        <taxon>Planctomycetota</taxon>
        <taxon>Planctomycetia</taxon>
        <taxon>Pirellulales</taxon>
        <taxon>Pirellulaceae</taxon>
        <taxon>Rhodopirellula</taxon>
    </lineage>
</organism>
<dbReference type="RefSeq" id="WP_008683842.1">
    <property type="nucleotide sequence ID" value="NZ_ANOH01000324.1"/>
</dbReference>
<evidence type="ECO:0000313" key="1">
    <source>
        <dbReference type="EMBL" id="EMI53857.1"/>
    </source>
</evidence>
<name>M5TXA4_9BACT</name>
<sequence>MIPAVLSCLYVLYLYRILNSPAEESGASGSTGGSDDGLLHRLDKLQNQVDRMARAAEEENR</sequence>
<evidence type="ECO:0000313" key="2">
    <source>
        <dbReference type="Proteomes" id="UP000011885"/>
    </source>
</evidence>
<accession>M5TXA4</accession>
<comment type="caution">
    <text evidence="1">The sequence shown here is derived from an EMBL/GenBank/DDBJ whole genome shotgun (WGS) entry which is preliminary data.</text>
</comment>